<proteinExistence type="predicted"/>
<reference evidence="1 2" key="1">
    <citation type="submission" date="2019-04" db="EMBL/GenBank/DDBJ databases">
        <title>Pedobacter sp. RP-3-15 sp. nov., isolated from Arctic soil.</title>
        <authorList>
            <person name="Dahal R.H."/>
            <person name="Kim D.-U."/>
        </authorList>
    </citation>
    <scope>NUCLEOTIDE SEQUENCE [LARGE SCALE GENOMIC DNA]</scope>
    <source>
        <strain evidence="1 2">RP-3-15</strain>
    </source>
</reference>
<gene>
    <name evidence="1" type="ORF">FA047_02105</name>
</gene>
<dbReference type="Pfam" id="PF11013">
    <property type="entry name" value="DUF2851"/>
    <property type="match status" value="1"/>
</dbReference>
<dbReference type="AlphaFoldDB" id="A0A4V5NZS4"/>
<name>A0A4V5NZS4_9SPHI</name>
<protein>
    <submittedName>
        <fullName evidence="1">DUF2851 family protein</fullName>
    </submittedName>
</protein>
<organism evidence="1 2">
    <name type="scientific">Pedobacter frigoris</name>
    <dbReference type="NCBI Taxonomy" id="2571272"/>
    <lineage>
        <taxon>Bacteria</taxon>
        <taxon>Pseudomonadati</taxon>
        <taxon>Bacteroidota</taxon>
        <taxon>Sphingobacteriia</taxon>
        <taxon>Sphingobacteriales</taxon>
        <taxon>Sphingobacteriaceae</taxon>
        <taxon>Pedobacter</taxon>
    </lineage>
</organism>
<dbReference type="Proteomes" id="UP000307244">
    <property type="component" value="Unassembled WGS sequence"/>
</dbReference>
<accession>A0A4V5NZS4</accession>
<evidence type="ECO:0000313" key="2">
    <source>
        <dbReference type="Proteomes" id="UP000307244"/>
    </source>
</evidence>
<dbReference type="RefSeq" id="WP_136834331.1">
    <property type="nucleotide sequence ID" value="NZ_SWBQ01000001.1"/>
</dbReference>
<keyword evidence="2" id="KW-1185">Reference proteome</keyword>
<evidence type="ECO:0000313" key="1">
    <source>
        <dbReference type="EMBL" id="TKC08912.1"/>
    </source>
</evidence>
<dbReference type="OrthoDB" id="1005072at2"/>
<dbReference type="InterPro" id="IPR021272">
    <property type="entry name" value="DUF2851"/>
</dbReference>
<sequence>MNFTEDFLHFIWQFRLFKTTELYCAGGEKLELLSPGVLNKDAGPDFSHARLKIDDTLWAGNVELHIKSSDWLLHSHGENGAFESVILHVVYQHDQEIYHRNGSLIPVLVLKDLFSDHLLYTYHSLVNNRNAFPCEKQIGSVDQIVIENALSRAIAERLQHKSAEVLTRLGALKGSWDETFYYFIARNFGFKVNAVPFEMLASSLPQRIFAKHKNNPLQIEAMIFGQAGFLNAELPDEYSKQLYLEYTFLQRKYGFKPIDVSLWKFLRMRPQNFPTVRLAQFAALIVSSSHLFSKILELKSLKEIYRLFEDLPVNNYWEQHYHFRKATKHVRLQPGPASVQNIVINTICLFLFTYGKYTDQAHFMDRALVFLEELPAERNMIIDQYVNSGVRPDSALMSQALLQLNKYHCSQKKCLNCGIGIKILKK</sequence>
<comment type="caution">
    <text evidence="1">The sequence shown here is derived from an EMBL/GenBank/DDBJ whole genome shotgun (WGS) entry which is preliminary data.</text>
</comment>
<dbReference type="EMBL" id="SWBQ01000001">
    <property type="protein sequence ID" value="TKC08912.1"/>
    <property type="molecule type" value="Genomic_DNA"/>
</dbReference>